<dbReference type="RefSeq" id="WP_286219618.1">
    <property type="nucleotide sequence ID" value="NZ_AP027363.1"/>
</dbReference>
<keyword evidence="2" id="KW-1185">Reference proteome</keyword>
<dbReference type="Proteomes" id="UP000199308">
    <property type="component" value="Unassembled WGS sequence"/>
</dbReference>
<dbReference type="STRING" id="349064.SAMN05660429_02857"/>
<protein>
    <submittedName>
        <fullName evidence="1">Gluconate 2-dehydrogenase subunit 3</fullName>
    </submittedName>
</protein>
<evidence type="ECO:0000313" key="1">
    <source>
        <dbReference type="EMBL" id="SET85294.1"/>
    </source>
</evidence>
<sequence length="228" mass="25823">MQGFFDSTYKTPAWYRRKIENKARRKFLKSAMGASALTLMPVPLLAKANQANDQRLATDPWLTLDSTLNHLLPQSEIGPSAKDIQAIQYLFNVIDQQPIDEDEKAFIFKGVGWLNGFCQSKLNKNFVELEQENKEAMLRAISGSTAGRNWINTLINYLFEAMLSPPAYGGNPNGVGWTWLQHQAGFPLPKEGSRYYELPTYQQIKISFQPWRKNALAKTSHPNGKKAV</sequence>
<evidence type="ECO:0000313" key="2">
    <source>
        <dbReference type="Proteomes" id="UP000199308"/>
    </source>
</evidence>
<dbReference type="Pfam" id="PF13618">
    <property type="entry name" value="Gluconate_2-dh3"/>
    <property type="match status" value="1"/>
</dbReference>
<dbReference type="InterPro" id="IPR027056">
    <property type="entry name" value="Gluconate_2DH_su3"/>
</dbReference>
<accession>A0A1I0HPV3</accession>
<name>A0A1I0HPV3_THASX</name>
<reference evidence="1 2" key="1">
    <citation type="submission" date="2016-10" db="EMBL/GenBank/DDBJ databases">
        <authorList>
            <person name="de Groot N.N."/>
        </authorList>
    </citation>
    <scope>NUCLEOTIDE SEQUENCE [LARGE SCALE GENOMIC DNA]</scope>
    <source>
        <strain evidence="1 2">DSM 19706</strain>
    </source>
</reference>
<organism evidence="1 2">
    <name type="scientific">Thalassotalea agarivorans</name>
    <name type="common">Thalassomonas agarivorans</name>
    <dbReference type="NCBI Taxonomy" id="349064"/>
    <lineage>
        <taxon>Bacteria</taxon>
        <taxon>Pseudomonadati</taxon>
        <taxon>Pseudomonadota</taxon>
        <taxon>Gammaproteobacteria</taxon>
        <taxon>Alteromonadales</taxon>
        <taxon>Colwelliaceae</taxon>
        <taxon>Thalassotalea</taxon>
    </lineage>
</organism>
<proteinExistence type="predicted"/>
<gene>
    <name evidence="1" type="ORF">SAMN05660429_02857</name>
</gene>
<dbReference type="AlphaFoldDB" id="A0A1I0HPV3"/>
<dbReference type="EMBL" id="FOHK01000017">
    <property type="protein sequence ID" value="SET85294.1"/>
    <property type="molecule type" value="Genomic_DNA"/>
</dbReference>